<keyword evidence="1" id="KW-0812">Transmembrane</keyword>
<comment type="caution">
    <text evidence="2">The sequence shown here is derived from an EMBL/GenBank/DDBJ whole genome shotgun (WGS) entry which is preliminary data.</text>
</comment>
<organism evidence="2 3">
    <name type="scientific">Catenuloplanes nepalensis</name>
    <dbReference type="NCBI Taxonomy" id="587533"/>
    <lineage>
        <taxon>Bacteria</taxon>
        <taxon>Bacillati</taxon>
        <taxon>Actinomycetota</taxon>
        <taxon>Actinomycetes</taxon>
        <taxon>Micromonosporales</taxon>
        <taxon>Micromonosporaceae</taxon>
        <taxon>Catenuloplanes</taxon>
    </lineage>
</organism>
<feature type="transmembrane region" description="Helical" evidence="1">
    <location>
        <begin position="57"/>
        <end position="78"/>
    </location>
</feature>
<dbReference type="EMBL" id="JAUSRA010000001">
    <property type="protein sequence ID" value="MDP9799441.1"/>
    <property type="molecule type" value="Genomic_DNA"/>
</dbReference>
<proteinExistence type="predicted"/>
<reference evidence="2 3" key="1">
    <citation type="submission" date="2023-07" db="EMBL/GenBank/DDBJ databases">
        <title>Sequencing the genomes of 1000 actinobacteria strains.</title>
        <authorList>
            <person name="Klenk H.-P."/>
        </authorList>
    </citation>
    <scope>NUCLEOTIDE SEQUENCE [LARGE SCALE GENOMIC DNA]</scope>
    <source>
        <strain evidence="2 3">DSM 44710</strain>
    </source>
</reference>
<dbReference type="Proteomes" id="UP001240984">
    <property type="component" value="Unassembled WGS sequence"/>
</dbReference>
<dbReference type="RefSeq" id="WP_306838322.1">
    <property type="nucleotide sequence ID" value="NZ_JAUSRA010000001.1"/>
</dbReference>
<keyword evidence="1" id="KW-1133">Transmembrane helix</keyword>
<keyword evidence="1" id="KW-0472">Membrane</keyword>
<evidence type="ECO:0000256" key="1">
    <source>
        <dbReference type="SAM" id="Phobius"/>
    </source>
</evidence>
<accession>A0ABT9N7Q6</accession>
<protein>
    <submittedName>
        <fullName evidence="2">Uncharacterized protein</fullName>
    </submittedName>
</protein>
<name>A0ABT9N7Q6_9ACTN</name>
<keyword evidence="3" id="KW-1185">Reference proteome</keyword>
<evidence type="ECO:0000313" key="3">
    <source>
        <dbReference type="Proteomes" id="UP001240984"/>
    </source>
</evidence>
<dbReference type="Gene3D" id="2.50.20.20">
    <property type="match status" value="1"/>
</dbReference>
<sequence length="288" mass="30335">MPDHDDVTMALLRSLDPAAAEEPPAPGSARYDEILRRAKGGAPAAPVHKRALRRRPLAWMTAATTAVAASVVTVLALGGTGAVPSPFAPVASATTAHQAVLLAADATADVPSLRTSGVMVHEDGVRSTSATEVSGGDFKLVWWIGTVTVTSYVIDGKWWERASDDPGLRTGETDGGPYLAPFGESTRAVVRTALDGTQVQDLGGEVVRDAQTTHYRVELNTASRAALSKLPDLQRAWFNLENPGEVTSIDVWVAGDLIHRISVVGLTSSTIDFYDFGAPITIAVPPGF</sequence>
<evidence type="ECO:0000313" key="2">
    <source>
        <dbReference type="EMBL" id="MDP9799441.1"/>
    </source>
</evidence>
<gene>
    <name evidence="2" type="ORF">J2S43_007953</name>
</gene>